<name>A0A6J1DMJ2_MOMCH</name>
<gene>
    <name evidence="5 6" type="primary">LOC111022612</name>
</gene>
<feature type="repeat" description="PPR" evidence="3">
    <location>
        <begin position="496"/>
        <end position="530"/>
    </location>
</feature>
<evidence type="ECO:0000256" key="1">
    <source>
        <dbReference type="ARBA" id="ARBA00007626"/>
    </source>
</evidence>
<dbReference type="Pfam" id="PF13812">
    <property type="entry name" value="PPR_3"/>
    <property type="match status" value="1"/>
</dbReference>
<dbReference type="InterPro" id="IPR011990">
    <property type="entry name" value="TPR-like_helical_dom_sf"/>
</dbReference>
<dbReference type="NCBIfam" id="TIGR00756">
    <property type="entry name" value="PPR"/>
    <property type="match status" value="5"/>
</dbReference>
<evidence type="ECO:0000313" key="6">
    <source>
        <dbReference type="RefSeq" id="XP_022155481.1"/>
    </source>
</evidence>
<dbReference type="PROSITE" id="PS51375">
    <property type="entry name" value="PPR"/>
    <property type="match status" value="5"/>
</dbReference>
<comment type="similarity">
    <text evidence="1">Belongs to the PPR family. P subfamily.</text>
</comment>
<keyword evidence="4" id="KW-1185">Reference proteome</keyword>
<dbReference type="RefSeq" id="XP_022155481.1">
    <property type="nucleotide sequence ID" value="XM_022299789.1"/>
</dbReference>
<dbReference type="KEGG" id="mcha:111022612"/>
<accession>A0A6J1DMJ2</accession>
<dbReference type="Proteomes" id="UP000504603">
    <property type="component" value="Unplaced"/>
</dbReference>
<dbReference type="Pfam" id="PF13041">
    <property type="entry name" value="PPR_2"/>
    <property type="match status" value="2"/>
</dbReference>
<evidence type="ECO:0000313" key="4">
    <source>
        <dbReference type="Proteomes" id="UP000504603"/>
    </source>
</evidence>
<dbReference type="Gene3D" id="1.25.40.10">
    <property type="entry name" value="Tetratricopeptide repeat domain"/>
    <property type="match status" value="4"/>
</dbReference>
<dbReference type="PANTHER" id="PTHR47447:SF27">
    <property type="entry name" value="PENTACOTRIPEPTIDE-REPEAT REGION OF PRORP DOMAIN-CONTAINING PROTEIN"/>
    <property type="match status" value="1"/>
</dbReference>
<keyword evidence="2" id="KW-0677">Repeat</keyword>
<sequence length="588" mass="67570">MHYSNSFSLLLSNYVVISAIRKKIYHNISIKALHSLRQYKQEKPIKLFSRKLRKGAKVVEKEEVDPKLYTRDTVRNIYNILRNFSWSSAQEHLERLPMRWDSYLINQVMKTHPPLEKAWLFFNWACRLRTFKHDQYTYTTMLDIFGEAGRISSMNYIFQQMKEKGIKIDAVTYTSLMHWRSKSGDVDGAIKVWKEMKTNGCYPTVVSYTAYIKILLDNDQVKEATDTYKEMLQSGLSPNCCTYTVLMEYLIGAGKCKEALDIFHKMQDAGVYPDKAACNILILKCCRSGEMLVMTPILEYMKENRFVLRYPVFVEAHQTLKSCSVSETLLRQVNPHIETESVSKDEVIHVITSSTIIPSNVDHELMEILLKKEKLIAVDYLLTGMVDKNIQLDSAIISTIIEVNCKHNRPDGALLVFDHCLKSGVNMKRNLYLGLIGVLIRSSIYSKLLEIVLEMYRQGHCLGLYHATLILYRLGKAGKPQYAVKIFNVLPEELKCTATYTALVGAYFSAGSSGKGLKIYETMRKKGFSPSLGTYNVLLTGLEKSGRVVELEIYRREKKSFEIGYNSHHHIILEEDRICDLLYGEMIS</sequence>
<dbReference type="PANTHER" id="PTHR47447">
    <property type="entry name" value="OS03G0856100 PROTEIN"/>
    <property type="match status" value="1"/>
</dbReference>
<evidence type="ECO:0000256" key="2">
    <source>
        <dbReference type="ARBA" id="ARBA00022737"/>
    </source>
</evidence>
<dbReference type="AlphaFoldDB" id="A0A6J1DMJ2"/>
<dbReference type="Pfam" id="PF01535">
    <property type="entry name" value="PPR"/>
    <property type="match status" value="1"/>
</dbReference>
<dbReference type="RefSeq" id="XP_022155480.1">
    <property type="nucleotide sequence ID" value="XM_022299788.1"/>
</dbReference>
<reference evidence="5 6" key="1">
    <citation type="submission" date="2025-04" db="UniProtKB">
        <authorList>
            <consortium name="RefSeq"/>
        </authorList>
    </citation>
    <scope>IDENTIFICATION</scope>
    <source>
        <strain evidence="5 6">OHB3-1</strain>
    </source>
</reference>
<feature type="repeat" description="PPR" evidence="3">
    <location>
        <begin position="169"/>
        <end position="203"/>
    </location>
</feature>
<proteinExistence type="inferred from homology"/>
<dbReference type="GeneID" id="111022612"/>
<dbReference type="InterPro" id="IPR002885">
    <property type="entry name" value="PPR_rpt"/>
</dbReference>
<feature type="repeat" description="PPR" evidence="3">
    <location>
        <begin position="204"/>
        <end position="238"/>
    </location>
</feature>
<protein>
    <submittedName>
        <fullName evidence="5 6">Pentatricopeptide repeat-containing protein At2g01390 isoform X1</fullName>
    </submittedName>
</protein>
<dbReference type="OrthoDB" id="185373at2759"/>
<feature type="repeat" description="PPR" evidence="3">
    <location>
        <begin position="239"/>
        <end position="273"/>
    </location>
</feature>
<organism evidence="4 5">
    <name type="scientific">Momordica charantia</name>
    <name type="common">Bitter gourd</name>
    <name type="synonym">Balsam pear</name>
    <dbReference type="NCBI Taxonomy" id="3673"/>
    <lineage>
        <taxon>Eukaryota</taxon>
        <taxon>Viridiplantae</taxon>
        <taxon>Streptophyta</taxon>
        <taxon>Embryophyta</taxon>
        <taxon>Tracheophyta</taxon>
        <taxon>Spermatophyta</taxon>
        <taxon>Magnoliopsida</taxon>
        <taxon>eudicotyledons</taxon>
        <taxon>Gunneridae</taxon>
        <taxon>Pentapetalae</taxon>
        <taxon>rosids</taxon>
        <taxon>fabids</taxon>
        <taxon>Cucurbitales</taxon>
        <taxon>Cucurbitaceae</taxon>
        <taxon>Momordiceae</taxon>
        <taxon>Momordica</taxon>
    </lineage>
</organism>
<evidence type="ECO:0000313" key="5">
    <source>
        <dbReference type="RefSeq" id="XP_022155480.1"/>
    </source>
</evidence>
<feature type="repeat" description="PPR" evidence="3">
    <location>
        <begin position="134"/>
        <end position="168"/>
    </location>
</feature>
<evidence type="ECO:0000256" key="3">
    <source>
        <dbReference type="PROSITE-ProRule" id="PRU00708"/>
    </source>
</evidence>